<evidence type="ECO:0000313" key="2">
    <source>
        <dbReference type="EMBL" id="KAF9442953.1"/>
    </source>
</evidence>
<comment type="caution">
    <text evidence="2">The sequence shown here is derived from an EMBL/GenBank/DDBJ whole genome shotgun (WGS) entry which is preliminary data.</text>
</comment>
<accession>A0A9P5X188</accession>
<proteinExistence type="predicted"/>
<feature type="compositionally biased region" description="Polar residues" evidence="1">
    <location>
        <begin position="85"/>
        <end position="95"/>
    </location>
</feature>
<feature type="region of interest" description="Disordered" evidence="1">
    <location>
        <begin position="71"/>
        <end position="95"/>
    </location>
</feature>
<dbReference type="Proteomes" id="UP000807342">
    <property type="component" value="Unassembled WGS sequence"/>
</dbReference>
<dbReference type="AlphaFoldDB" id="A0A9P5X188"/>
<reference evidence="2" key="1">
    <citation type="submission" date="2020-11" db="EMBL/GenBank/DDBJ databases">
        <authorList>
            <consortium name="DOE Joint Genome Institute"/>
            <person name="Ahrendt S."/>
            <person name="Riley R."/>
            <person name="Andreopoulos W."/>
            <person name="Labutti K."/>
            <person name="Pangilinan J."/>
            <person name="Ruiz-Duenas F.J."/>
            <person name="Barrasa J.M."/>
            <person name="Sanchez-Garcia M."/>
            <person name="Camarero S."/>
            <person name="Miyauchi S."/>
            <person name="Serrano A."/>
            <person name="Linde D."/>
            <person name="Babiker R."/>
            <person name="Drula E."/>
            <person name="Ayuso-Fernandez I."/>
            <person name="Pacheco R."/>
            <person name="Padilla G."/>
            <person name="Ferreira P."/>
            <person name="Barriuso J."/>
            <person name="Kellner H."/>
            <person name="Castanera R."/>
            <person name="Alfaro M."/>
            <person name="Ramirez L."/>
            <person name="Pisabarro A.G."/>
            <person name="Kuo A."/>
            <person name="Tritt A."/>
            <person name="Lipzen A."/>
            <person name="He G."/>
            <person name="Yan M."/>
            <person name="Ng V."/>
            <person name="Cullen D."/>
            <person name="Martin F."/>
            <person name="Rosso M.-N."/>
            <person name="Henrissat B."/>
            <person name="Hibbett D."/>
            <person name="Martinez A.T."/>
            <person name="Grigoriev I.V."/>
        </authorList>
    </citation>
    <scope>NUCLEOTIDE SEQUENCE</scope>
    <source>
        <strain evidence="2">MF-IS2</strain>
    </source>
</reference>
<organism evidence="2 3">
    <name type="scientific">Macrolepiota fuliginosa MF-IS2</name>
    <dbReference type="NCBI Taxonomy" id="1400762"/>
    <lineage>
        <taxon>Eukaryota</taxon>
        <taxon>Fungi</taxon>
        <taxon>Dikarya</taxon>
        <taxon>Basidiomycota</taxon>
        <taxon>Agaricomycotina</taxon>
        <taxon>Agaricomycetes</taxon>
        <taxon>Agaricomycetidae</taxon>
        <taxon>Agaricales</taxon>
        <taxon>Agaricineae</taxon>
        <taxon>Agaricaceae</taxon>
        <taxon>Macrolepiota</taxon>
    </lineage>
</organism>
<sequence>MARYSPLLGVRTVDSQLHLDVWNELISAALLKGCKMLEIVETGSKLFAVSNKTVPSRSSTPLSSRLRDSLGRFFTGRPTRPSPNAKGTSEKGPTSSILSVNHLEELRLNAPSFISHHQSYTHRLIERNALSLKRLVFGPYLSQVETVRRQTFLKGLSSHVQLPALRDLVVEDRGFPPKRLINFITSQARIADIHITVPFEMSWDEECLTPIYGRLPYLTTLRAGPETILLFLGCQPTSLEYMYMEEDNSYLNTQDDRRTTMKTLMDSLDAMNRNLRRLRGVELGMDVRFHKKWGYGTSTVRYEIEKYPHFWPQIVRLKLRDRSGGYVPEDDLAFLPRWVGMFTALEDLEIMIEMVDSLEKKLVSAIVENCPTLTSIRIISGSGVHSRRARGGLLLGETG</sequence>
<protein>
    <submittedName>
        <fullName evidence="2">Uncharacterized protein</fullName>
    </submittedName>
</protein>
<keyword evidence="3" id="KW-1185">Reference proteome</keyword>
<gene>
    <name evidence="2" type="ORF">P691DRAFT_764719</name>
</gene>
<evidence type="ECO:0000313" key="3">
    <source>
        <dbReference type="Proteomes" id="UP000807342"/>
    </source>
</evidence>
<name>A0A9P5X188_9AGAR</name>
<evidence type="ECO:0000256" key="1">
    <source>
        <dbReference type="SAM" id="MobiDB-lite"/>
    </source>
</evidence>
<dbReference type="EMBL" id="MU151539">
    <property type="protein sequence ID" value="KAF9442953.1"/>
    <property type="molecule type" value="Genomic_DNA"/>
</dbReference>